<reference evidence="1" key="1">
    <citation type="submission" date="2023-04" db="EMBL/GenBank/DDBJ databases">
        <title>Draft Genome sequencing of Naganishia species isolated from polar environments using Oxford Nanopore Technology.</title>
        <authorList>
            <person name="Leo P."/>
            <person name="Venkateswaran K."/>
        </authorList>
    </citation>
    <scope>NUCLEOTIDE SEQUENCE</scope>
    <source>
        <strain evidence="1">MNA-CCFEE 5423</strain>
    </source>
</reference>
<name>A0ACC2WA89_9TREE</name>
<protein>
    <submittedName>
        <fullName evidence="1">Uncharacterized protein</fullName>
    </submittedName>
</protein>
<organism evidence="1 2">
    <name type="scientific">Naganishia friedmannii</name>
    <dbReference type="NCBI Taxonomy" id="89922"/>
    <lineage>
        <taxon>Eukaryota</taxon>
        <taxon>Fungi</taxon>
        <taxon>Dikarya</taxon>
        <taxon>Basidiomycota</taxon>
        <taxon>Agaricomycotina</taxon>
        <taxon>Tremellomycetes</taxon>
        <taxon>Filobasidiales</taxon>
        <taxon>Filobasidiaceae</taxon>
        <taxon>Naganishia</taxon>
    </lineage>
</organism>
<proteinExistence type="predicted"/>
<gene>
    <name evidence="1" type="ORF">QFC21_000963</name>
</gene>
<evidence type="ECO:0000313" key="1">
    <source>
        <dbReference type="EMBL" id="KAJ9107507.1"/>
    </source>
</evidence>
<comment type="caution">
    <text evidence="1">The sequence shown here is derived from an EMBL/GenBank/DDBJ whole genome shotgun (WGS) entry which is preliminary data.</text>
</comment>
<accession>A0ACC2WA89</accession>
<sequence>MSSLSHRTIDLAPFNDILTRYDAHIKEASDSKQKRKSADNNDSLAVLDDWRLKTLPEVLKERRDHTAGDHLKKAEVEKLIRWKLMHGTFRPSLMKLVSSNEESKIENVTARAFEVVNPRLDAAGDKLSISIGEGISILTELRGIGPASASLLLGVRFPGHIPFFSDEAFRWLTATSGNPWTAGIKYNAKEYAAMLDTCLCLAERLRVDAVDIERVGWVLGREWADLSESTSATSATETGPRRDNSMVGSKRKEEHAEPESPDSSLDTSSTRPKRSKKQ</sequence>
<evidence type="ECO:0000313" key="2">
    <source>
        <dbReference type="Proteomes" id="UP001227268"/>
    </source>
</evidence>
<dbReference type="EMBL" id="JASBWT010000002">
    <property type="protein sequence ID" value="KAJ9107507.1"/>
    <property type="molecule type" value="Genomic_DNA"/>
</dbReference>
<dbReference type="Proteomes" id="UP001227268">
    <property type="component" value="Unassembled WGS sequence"/>
</dbReference>
<keyword evidence="2" id="KW-1185">Reference proteome</keyword>